<dbReference type="SUPFAM" id="SSF52141">
    <property type="entry name" value="Uracil-DNA glycosylase-like"/>
    <property type="match status" value="1"/>
</dbReference>
<protein>
    <submittedName>
        <fullName evidence="9">Uracil-DNA glycosylase</fullName>
    </submittedName>
</protein>
<name>A0ABN4YX14_SPOUR</name>
<evidence type="ECO:0000256" key="1">
    <source>
        <dbReference type="ARBA" id="ARBA00022485"/>
    </source>
</evidence>
<dbReference type="RefSeq" id="WP_029054770.1">
    <property type="nucleotide sequence ID" value="NZ_CP015108.1"/>
</dbReference>
<keyword evidence="5" id="KW-0408">Iron</keyword>
<feature type="domain" description="Uracil-DNA glycosylase-like" evidence="8">
    <location>
        <begin position="26"/>
        <end position="205"/>
    </location>
</feature>
<evidence type="ECO:0000256" key="2">
    <source>
        <dbReference type="ARBA" id="ARBA00022723"/>
    </source>
</evidence>
<organism evidence="9 10">
    <name type="scientific">Sporosarcina ureae</name>
    <dbReference type="NCBI Taxonomy" id="1571"/>
    <lineage>
        <taxon>Bacteria</taxon>
        <taxon>Bacillati</taxon>
        <taxon>Bacillota</taxon>
        <taxon>Bacilli</taxon>
        <taxon>Bacillales</taxon>
        <taxon>Caryophanaceae</taxon>
        <taxon>Sporosarcina</taxon>
    </lineage>
</organism>
<evidence type="ECO:0000256" key="4">
    <source>
        <dbReference type="ARBA" id="ARBA00022801"/>
    </source>
</evidence>
<dbReference type="PANTHER" id="PTHR33693:SF1">
    <property type="entry name" value="TYPE-4 URACIL-DNA GLYCOSYLASE"/>
    <property type="match status" value="1"/>
</dbReference>
<evidence type="ECO:0000313" key="10">
    <source>
        <dbReference type="Proteomes" id="UP000192486"/>
    </source>
</evidence>
<keyword evidence="2" id="KW-0479">Metal-binding</keyword>
<keyword evidence="10" id="KW-1185">Reference proteome</keyword>
<evidence type="ECO:0000256" key="3">
    <source>
        <dbReference type="ARBA" id="ARBA00022763"/>
    </source>
</evidence>
<dbReference type="CDD" id="cd10030">
    <property type="entry name" value="UDG-F4_TTUDGA_SPO1dp_like"/>
    <property type="match status" value="1"/>
</dbReference>
<evidence type="ECO:0000313" key="9">
    <source>
        <dbReference type="EMBL" id="ARF14585.1"/>
    </source>
</evidence>
<evidence type="ECO:0000259" key="8">
    <source>
        <dbReference type="SMART" id="SM00986"/>
    </source>
</evidence>
<proteinExistence type="predicted"/>
<gene>
    <name evidence="9" type="ORF">SporoS204_10755</name>
</gene>
<dbReference type="EMBL" id="CP015108">
    <property type="protein sequence ID" value="ARF14585.1"/>
    <property type="molecule type" value="Genomic_DNA"/>
</dbReference>
<keyword evidence="4" id="KW-0378">Hydrolase</keyword>
<sequence length="220" mass="24983">MFRVPDEIARVALERSEGFPVEGFVHGEGPKSPTLLLVGEAPGEHEAIHGIPFIGRAGDELMKSLALIGLTREDVYMTSSFRSRPYKWGTKKERDGSLTERKYNRPPTQKEQLAHALILDFEVANLQPKLIVTLGNIGLQRLLGKHAKVTALHGQILTQPVQYLAELEDKQYSLTDESYTIIPTFHPASVFYRPSLRPDLEADWHRIGEYLQRQMQHPFE</sequence>
<dbReference type="InterPro" id="IPR051536">
    <property type="entry name" value="UDG_Type-4/5"/>
</dbReference>
<keyword evidence="7" id="KW-0234">DNA repair</keyword>
<keyword evidence="1" id="KW-0004">4Fe-4S</keyword>
<dbReference type="Pfam" id="PF03167">
    <property type="entry name" value="UDG"/>
    <property type="match status" value="1"/>
</dbReference>
<dbReference type="SMART" id="SM00987">
    <property type="entry name" value="UreE_C"/>
    <property type="match status" value="1"/>
</dbReference>
<dbReference type="InterPro" id="IPR036895">
    <property type="entry name" value="Uracil-DNA_glycosylase-like_sf"/>
</dbReference>
<dbReference type="Proteomes" id="UP000192486">
    <property type="component" value="Chromosome"/>
</dbReference>
<evidence type="ECO:0000256" key="6">
    <source>
        <dbReference type="ARBA" id="ARBA00023014"/>
    </source>
</evidence>
<evidence type="ECO:0000256" key="5">
    <source>
        <dbReference type="ARBA" id="ARBA00023004"/>
    </source>
</evidence>
<dbReference type="InterPro" id="IPR005122">
    <property type="entry name" value="Uracil-DNA_glycosylase-like"/>
</dbReference>
<dbReference type="PANTHER" id="PTHR33693">
    <property type="entry name" value="TYPE-5 URACIL-DNA GLYCOSYLASE"/>
    <property type="match status" value="1"/>
</dbReference>
<accession>A0ABN4YX14</accession>
<dbReference type="SMART" id="SM00986">
    <property type="entry name" value="UDG"/>
    <property type="match status" value="1"/>
</dbReference>
<reference evidence="9 10" key="1">
    <citation type="submission" date="2016-04" db="EMBL/GenBank/DDBJ databases">
        <title>Comparative Genomics and Epigenetics of Sporosarcina ureae.</title>
        <authorList>
            <person name="Oliver A.S."/>
            <person name="Cooper K.K."/>
        </authorList>
    </citation>
    <scope>NUCLEOTIDE SEQUENCE [LARGE SCALE GENOMIC DNA]</scope>
    <source>
        <strain evidence="9 10">S204</strain>
    </source>
</reference>
<dbReference type="Gene3D" id="3.40.470.10">
    <property type="entry name" value="Uracil-DNA glycosylase-like domain"/>
    <property type="match status" value="1"/>
</dbReference>
<evidence type="ECO:0000256" key="7">
    <source>
        <dbReference type="ARBA" id="ARBA00023204"/>
    </source>
</evidence>
<keyword evidence="3" id="KW-0227">DNA damage</keyword>
<keyword evidence="6" id="KW-0411">Iron-sulfur</keyword>